<dbReference type="SUPFAM" id="SSF57850">
    <property type="entry name" value="RING/U-box"/>
    <property type="match status" value="2"/>
</dbReference>
<feature type="region of interest" description="Disordered" evidence="10">
    <location>
        <begin position="35"/>
        <end position="58"/>
    </location>
</feature>
<feature type="domain" description="RING-type" evidence="11">
    <location>
        <begin position="173"/>
        <end position="220"/>
    </location>
</feature>
<dbReference type="Pfam" id="PF22191">
    <property type="entry name" value="IBR_1"/>
    <property type="match status" value="1"/>
</dbReference>
<comment type="caution">
    <text evidence="13">The sequence shown here is derived from an EMBL/GenBank/DDBJ whole genome shotgun (WGS) entry which is preliminary data.</text>
</comment>
<accession>A0AAV5QEZ5</accession>
<dbReference type="CDD" id="cd20356">
    <property type="entry name" value="Rcat_RBR_HHARI-like"/>
    <property type="match status" value="1"/>
</dbReference>
<dbReference type="EC" id="2.3.2.31" evidence="2"/>
<feature type="compositionally biased region" description="Basic residues" evidence="10">
    <location>
        <begin position="247"/>
        <end position="261"/>
    </location>
</feature>
<dbReference type="EMBL" id="BTFZ01000001">
    <property type="protein sequence ID" value="GMM33221.1"/>
    <property type="molecule type" value="Genomic_DNA"/>
</dbReference>
<dbReference type="InterPro" id="IPR013083">
    <property type="entry name" value="Znf_RING/FYVE/PHD"/>
</dbReference>
<reference evidence="13 14" key="1">
    <citation type="journal article" date="2023" name="Elife">
        <title>Identification of key yeast species and microbe-microbe interactions impacting larval growth of Drosophila in the wild.</title>
        <authorList>
            <person name="Mure A."/>
            <person name="Sugiura Y."/>
            <person name="Maeda R."/>
            <person name="Honda K."/>
            <person name="Sakurai N."/>
            <person name="Takahashi Y."/>
            <person name="Watada M."/>
            <person name="Katoh T."/>
            <person name="Gotoh A."/>
            <person name="Gotoh Y."/>
            <person name="Taniguchi I."/>
            <person name="Nakamura K."/>
            <person name="Hayashi T."/>
            <person name="Katayama T."/>
            <person name="Uemura T."/>
            <person name="Hattori Y."/>
        </authorList>
    </citation>
    <scope>NUCLEOTIDE SEQUENCE [LARGE SCALE GENOMIC DNA]</scope>
    <source>
        <strain evidence="13 14">SC-9</strain>
    </source>
</reference>
<feature type="compositionally biased region" description="Polar residues" evidence="10">
    <location>
        <begin position="49"/>
        <end position="58"/>
    </location>
</feature>
<evidence type="ECO:0000313" key="13">
    <source>
        <dbReference type="EMBL" id="GMM33221.1"/>
    </source>
</evidence>
<dbReference type="InterPro" id="IPR018957">
    <property type="entry name" value="Znf_C3HC4_RING-type"/>
</dbReference>
<dbReference type="Pfam" id="PF01485">
    <property type="entry name" value="IBR"/>
    <property type="match status" value="1"/>
</dbReference>
<feature type="region of interest" description="Disordered" evidence="10">
    <location>
        <begin position="273"/>
        <end position="307"/>
    </location>
</feature>
<evidence type="ECO:0000256" key="3">
    <source>
        <dbReference type="ARBA" id="ARBA00022679"/>
    </source>
</evidence>
<keyword evidence="3" id="KW-0808">Transferase</keyword>
<dbReference type="PROSITE" id="PS51873">
    <property type="entry name" value="TRIAD"/>
    <property type="match status" value="1"/>
</dbReference>
<evidence type="ECO:0000256" key="7">
    <source>
        <dbReference type="ARBA" id="ARBA00022786"/>
    </source>
</evidence>
<dbReference type="RefSeq" id="XP_064850221.1">
    <property type="nucleotide sequence ID" value="XM_064994149.1"/>
</dbReference>
<proteinExistence type="predicted"/>
<dbReference type="GO" id="GO:0016567">
    <property type="term" value="P:protein ubiquitination"/>
    <property type="evidence" value="ECO:0007669"/>
    <property type="project" value="InterPro"/>
</dbReference>
<dbReference type="Pfam" id="PF00097">
    <property type="entry name" value="zf-C3HC4"/>
    <property type="match status" value="1"/>
</dbReference>
<feature type="region of interest" description="Disordered" evidence="10">
    <location>
        <begin position="238"/>
        <end position="261"/>
    </location>
</feature>
<evidence type="ECO:0000256" key="10">
    <source>
        <dbReference type="SAM" id="MobiDB-lite"/>
    </source>
</evidence>
<evidence type="ECO:0000256" key="6">
    <source>
        <dbReference type="ARBA" id="ARBA00022771"/>
    </source>
</evidence>
<evidence type="ECO:0000256" key="2">
    <source>
        <dbReference type="ARBA" id="ARBA00012251"/>
    </source>
</evidence>
<evidence type="ECO:0000256" key="5">
    <source>
        <dbReference type="ARBA" id="ARBA00022737"/>
    </source>
</evidence>
<feature type="domain" description="RING-type" evidence="12">
    <location>
        <begin position="169"/>
        <end position="488"/>
    </location>
</feature>
<evidence type="ECO:0000313" key="14">
    <source>
        <dbReference type="Proteomes" id="UP001360560"/>
    </source>
</evidence>
<sequence length="670" mass="77624">MSGDVTDEEYDFDDEISFEYEDDDDMFEMEDAENENMFSKASTADEKSPSNSNSAGVVGMTSSKDSALFSISNNDNIKRDLYSYNCFTTLQFFQKVLVGQAKDISQILNLSVNQVLYLLLYFNWNSEKLMEKYMDQYDKLLVETGITKFNEDKNQNPNDTLGVLRYQKDDWYCPVCCEDAVTGEKQFSLRCGHSFCEKCYQRYVTGEILKGTLVRCPEYKCPVALQLEDFDTLFHENPNVLRDKMPSKQKKSKQKTNKKKRKLRRFHPVSFGVFVGDHTDSEDSNSSDEDENDNTSNRSEDDRDQGMVENNFYEEDDESDREGFIELVKEQSNILNYSVKVDYIKQIAKKYIEAHKNLHWCPAPDCPALIQVNDYIPSKEELATKITHLPIVSCLQSHTFCLNCNYENHYPVPCSVVERWVQKCSNDSETANWINLNTKQCTKCENPIEKNGGCNHMTCSKCGFEFCWICSGPWKSHGSQYYSCNRFDDAESVQARDKNNNLKKNYKKYLHFFDRFQAHQVSINKDCKVYEKISDKIKSLQKSQGISWMEGQFLKNSISTLVKARSTLQWSYVFSYYLKDNKTNSALIFEENQTSLSNAVEDLSQLFNIRNAQKIIAQRVQFIQKQRFCVSRQLSLISCVEEGLSNGSFAFDVNIDDDNISQVKRKKDKK</sequence>
<name>A0AAV5QEZ5_9ASCO</name>
<dbReference type="GO" id="GO:0008270">
    <property type="term" value="F:zinc ion binding"/>
    <property type="evidence" value="ECO:0007669"/>
    <property type="project" value="UniProtKB-KW"/>
</dbReference>
<dbReference type="GO" id="GO:0061630">
    <property type="term" value="F:ubiquitin protein ligase activity"/>
    <property type="evidence" value="ECO:0007669"/>
    <property type="project" value="UniProtKB-EC"/>
</dbReference>
<evidence type="ECO:0000256" key="1">
    <source>
        <dbReference type="ARBA" id="ARBA00001798"/>
    </source>
</evidence>
<keyword evidence="6 9" id="KW-0863">Zinc-finger</keyword>
<feature type="compositionally biased region" description="Acidic residues" evidence="10">
    <location>
        <begin position="280"/>
        <end position="293"/>
    </location>
</feature>
<protein>
    <recommendedName>
        <fullName evidence="2">RBR-type E3 ubiquitin transferase</fullName>
        <ecNumber evidence="2">2.3.2.31</ecNumber>
    </recommendedName>
</protein>
<dbReference type="Gene3D" id="3.30.40.10">
    <property type="entry name" value="Zinc/RING finger domain, C3HC4 (zinc finger)"/>
    <property type="match status" value="1"/>
</dbReference>
<dbReference type="InterPro" id="IPR044066">
    <property type="entry name" value="TRIAD_supradom"/>
</dbReference>
<dbReference type="InterPro" id="IPR002867">
    <property type="entry name" value="IBR_dom"/>
</dbReference>
<organism evidence="13 14">
    <name type="scientific">Saccharomycopsis crataegensis</name>
    <dbReference type="NCBI Taxonomy" id="43959"/>
    <lineage>
        <taxon>Eukaryota</taxon>
        <taxon>Fungi</taxon>
        <taxon>Dikarya</taxon>
        <taxon>Ascomycota</taxon>
        <taxon>Saccharomycotina</taxon>
        <taxon>Saccharomycetes</taxon>
        <taxon>Saccharomycopsidaceae</taxon>
        <taxon>Saccharomycopsis</taxon>
    </lineage>
</organism>
<evidence type="ECO:0000256" key="4">
    <source>
        <dbReference type="ARBA" id="ARBA00022723"/>
    </source>
</evidence>
<dbReference type="GeneID" id="90071200"/>
<keyword evidence="7" id="KW-0833">Ubl conjugation pathway</keyword>
<evidence type="ECO:0000256" key="8">
    <source>
        <dbReference type="ARBA" id="ARBA00022833"/>
    </source>
</evidence>
<dbReference type="InterPro" id="IPR031127">
    <property type="entry name" value="E3_UB_ligase_RBR"/>
</dbReference>
<dbReference type="PROSITE" id="PS00518">
    <property type="entry name" value="ZF_RING_1"/>
    <property type="match status" value="1"/>
</dbReference>
<dbReference type="InterPro" id="IPR048962">
    <property type="entry name" value="ARIH1-like_UBL"/>
</dbReference>
<dbReference type="SMART" id="SM00647">
    <property type="entry name" value="IBR"/>
    <property type="match status" value="2"/>
</dbReference>
<dbReference type="FunFam" id="1.20.120.1750:FF:000002">
    <property type="entry name" value="RBR-type E3 ubiquitin transferase"/>
    <property type="match status" value="1"/>
</dbReference>
<dbReference type="InterPro" id="IPR001841">
    <property type="entry name" value="Znf_RING"/>
</dbReference>
<dbReference type="PANTHER" id="PTHR11685">
    <property type="entry name" value="RBR FAMILY RING FINGER AND IBR DOMAIN-CONTAINING"/>
    <property type="match status" value="1"/>
</dbReference>
<dbReference type="PROSITE" id="PS50089">
    <property type="entry name" value="ZF_RING_2"/>
    <property type="match status" value="1"/>
</dbReference>
<keyword evidence="14" id="KW-1185">Reference proteome</keyword>
<dbReference type="Pfam" id="PF19422">
    <property type="entry name" value="Ariadne"/>
    <property type="match status" value="1"/>
</dbReference>
<evidence type="ECO:0000256" key="9">
    <source>
        <dbReference type="PROSITE-ProRule" id="PRU00175"/>
    </source>
</evidence>
<keyword evidence="8" id="KW-0862">Zinc</keyword>
<dbReference type="AlphaFoldDB" id="A0AAV5QEZ5"/>
<dbReference type="Proteomes" id="UP001360560">
    <property type="component" value="Unassembled WGS sequence"/>
</dbReference>
<keyword evidence="4" id="KW-0479">Metal-binding</keyword>
<keyword evidence="5" id="KW-0677">Repeat</keyword>
<gene>
    <name evidence="13" type="ORF">DASC09_005460</name>
</gene>
<evidence type="ECO:0000259" key="12">
    <source>
        <dbReference type="PROSITE" id="PS51873"/>
    </source>
</evidence>
<dbReference type="InterPro" id="IPR017907">
    <property type="entry name" value="Znf_RING_CS"/>
</dbReference>
<dbReference type="Pfam" id="PF21235">
    <property type="entry name" value="UBA_ARI1"/>
    <property type="match status" value="1"/>
</dbReference>
<comment type="catalytic activity">
    <reaction evidence="1">
        <text>[E2 ubiquitin-conjugating enzyme]-S-ubiquitinyl-L-cysteine + [acceptor protein]-L-lysine = [E2 ubiquitin-conjugating enzyme]-L-cysteine + [acceptor protein]-N(6)-ubiquitinyl-L-lysine.</text>
        <dbReference type="EC" id="2.3.2.31"/>
    </reaction>
</comment>
<dbReference type="InterPro" id="IPR045840">
    <property type="entry name" value="Ariadne"/>
</dbReference>
<dbReference type="Gene3D" id="1.20.120.1750">
    <property type="match status" value="1"/>
</dbReference>
<evidence type="ECO:0000259" key="11">
    <source>
        <dbReference type="PROSITE" id="PS50089"/>
    </source>
</evidence>